<proteinExistence type="predicted"/>
<sequence length="94" mass="10835">MHTKRKCEKEPLISRRQPSVPSTLLAVTVETRKNVELRQAFNQQIKHRRFQDVTLTVNFSEKSSCCVESYDGESRMMACGVLFILVPNNEPTCF</sequence>
<reference evidence="1" key="1">
    <citation type="submission" date="2020-07" db="EMBL/GenBank/DDBJ databases">
        <title>Multicomponent nature underlies the extraordinary mechanical properties of spider dragline silk.</title>
        <authorList>
            <person name="Kono N."/>
            <person name="Nakamura H."/>
            <person name="Mori M."/>
            <person name="Yoshida Y."/>
            <person name="Ohtoshi R."/>
            <person name="Malay A.D."/>
            <person name="Moran D.A.P."/>
            <person name="Tomita M."/>
            <person name="Numata K."/>
            <person name="Arakawa K."/>
        </authorList>
    </citation>
    <scope>NUCLEOTIDE SEQUENCE</scope>
</reference>
<comment type="caution">
    <text evidence="1">The sequence shown here is derived from an EMBL/GenBank/DDBJ whole genome shotgun (WGS) entry which is preliminary data.</text>
</comment>
<keyword evidence="2" id="KW-1185">Reference proteome</keyword>
<dbReference type="EMBL" id="BMAO01015731">
    <property type="protein sequence ID" value="GFR03814.1"/>
    <property type="molecule type" value="Genomic_DNA"/>
</dbReference>
<evidence type="ECO:0000313" key="1">
    <source>
        <dbReference type="EMBL" id="GFR03814.1"/>
    </source>
</evidence>
<organism evidence="1 2">
    <name type="scientific">Trichonephila clavata</name>
    <name type="common">Joro spider</name>
    <name type="synonym">Nephila clavata</name>
    <dbReference type="NCBI Taxonomy" id="2740835"/>
    <lineage>
        <taxon>Eukaryota</taxon>
        <taxon>Metazoa</taxon>
        <taxon>Ecdysozoa</taxon>
        <taxon>Arthropoda</taxon>
        <taxon>Chelicerata</taxon>
        <taxon>Arachnida</taxon>
        <taxon>Araneae</taxon>
        <taxon>Araneomorphae</taxon>
        <taxon>Entelegynae</taxon>
        <taxon>Araneoidea</taxon>
        <taxon>Nephilidae</taxon>
        <taxon>Trichonephila</taxon>
    </lineage>
</organism>
<accession>A0A8X6HIP9</accession>
<evidence type="ECO:0000313" key="2">
    <source>
        <dbReference type="Proteomes" id="UP000887116"/>
    </source>
</evidence>
<dbReference type="Proteomes" id="UP000887116">
    <property type="component" value="Unassembled WGS sequence"/>
</dbReference>
<name>A0A8X6HIP9_TRICU</name>
<protein>
    <submittedName>
        <fullName evidence="1">Uncharacterized protein</fullName>
    </submittedName>
</protein>
<dbReference type="AlphaFoldDB" id="A0A8X6HIP9"/>
<gene>
    <name evidence="1" type="ORF">TNCT_605001</name>
</gene>